<dbReference type="AlphaFoldDB" id="A0A562TEM3"/>
<accession>A0A562TEM3</accession>
<sequence>MQAISTDPANAFPGYRLQITKPLSNSIITYVTNMLIVLYS</sequence>
<evidence type="ECO:0000313" key="1">
    <source>
        <dbReference type="EMBL" id="TWI91925.1"/>
    </source>
</evidence>
<protein>
    <submittedName>
        <fullName evidence="1">Uncharacterized protein</fullName>
    </submittedName>
</protein>
<comment type="caution">
    <text evidence="1">The sequence shown here is derived from an EMBL/GenBank/DDBJ whole genome shotgun (WGS) entry which is preliminary data.</text>
</comment>
<name>A0A562TEM3_CHIJA</name>
<dbReference type="EMBL" id="VLLG01000002">
    <property type="protein sequence ID" value="TWI91925.1"/>
    <property type="molecule type" value="Genomic_DNA"/>
</dbReference>
<gene>
    <name evidence="1" type="ORF">LX66_1306</name>
</gene>
<organism evidence="1 2">
    <name type="scientific">Chitinophaga japonensis</name>
    <name type="common">Flexibacter japonensis</name>
    <dbReference type="NCBI Taxonomy" id="104662"/>
    <lineage>
        <taxon>Bacteria</taxon>
        <taxon>Pseudomonadati</taxon>
        <taxon>Bacteroidota</taxon>
        <taxon>Chitinophagia</taxon>
        <taxon>Chitinophagales</taxon>
        <taxon>Chitinophagaceae</taxon>
        <taxon>Chitinophaga</taxon>
    </lineage>
</organism>
<reference evidence="1 2" key="1">
    <citation type="journal article" date="2013" name="Stand. Genomic Sci.">
        <title>Genomic Encyclopedia of Type Strains, Phase I: The one thousand microbial genomes (KMG-I) project.</title>
        <authorList>
            <person name="Kyrpides N.C."/>
            <person name="Woyke T."/>
            <person name="Eisen J.A."/>
            <person name="Garrity G."/>
            <person name="Lilburn T.G."/>
            <person name="Beck B.J."/>
            <person name="Whitman W.B."/>
            <person name="Hugenholtz P."/>
            <person name="Klenk H.P."/>
        </authorList>
    </citation>
    <scope>NUCLEOTIDE SEQUENCE [LARGE SCALE GENOMIC DNA]</scope>
    <source>
        <strain evidence="1 2">DSM 13484</strain>
    </source>
</reference>
<keyword evidence="2" id="KW-1185">Reference proteome</keyword>
<proteinExistence type="predicted"/>
<dbReference type="Proteomes" id="UP000316778">
    <property type="component" value="Unassembled WGS sequence"/>
</dbReference>
<evidence type="ECO:0000313" key="2">
    <source>
        <dbReference type="Proteomes" id="UP000316778"/>
    </source>
</evidence>